<proteinExistence type="predicted"/>
<accession>X1INI6</accession>
<gene>
    <name evidence="1" type="ORF">S03H2_54562</name>
</gene>
<sequence>MLGLPDRGSGETENTTFLEDLTLINKFRIEVYEGFVDFYLNEVLIAQHTTNIPNVPSYPNFYPQTDADGPCAISIGIIKIRYEMVERY</sequence>
<organism evidence="1">
    <name type="scientific">marine sediment metagenome</name>
    <dbReference type="NCBI Taxonomy" id="412755"/>
    <lineage>
        <taxon>unclassified sequences</taxon>
        <taxon>metagenomes</taxon>
        <taxon>ecological metagenomes</taxon>
    </lineage>
</organism>
<evidence type="ECO:0008006" key="2">
    <source>
        <dbReference type="Google" id="ProtNLM"/>
    </source>
</evidence>
<dbReference type="AlphaFoldDB" id="X1INI6"/>
<protein>
    <recommendedName>
        <fullName evidence="2">3-keto-disaccharide hydrolase domain-containing protein</fullName>
    </recommendedName>
</protein>
<comment type="caution">
    <text evidence="1">The sequence shown here is derived from an EMBL/GenBank/DDBJ whole genome shotgun (WGS) entry which is preliminary data.</text>
</comment>
<dbReference type="EMBL" id="BARU01034792">
    <property type="protein sequence ID" value="GAH67684.1"/>
    <property type="molecule type" value="Genomic_DNA"/>
</dbReference>
<name>X1INI6_9ZZZZ</name>
<reference evidence="1" key="1">
    <citation type="journal article" date="2014" name="Front. Microbiol.">
        <title>High frequency of phylogenetically diverse reductive dehalogenase-homologous genes in deep subseafloor sedimentary metagenomes.</title>
        <authorList>
            <person name="Kawai M."/>
            <person name="Futagami T."/>
            <person name="Toyoda A."/>
            <person name="Takaki Y."/>
            <person name="Nishi S."/>
            <person name="Hori S."/>
            <person name="Arai W."/>
            <person name="Tsubouchi T."/>
            <person name="Morono Y."/>
            <person name="Uchiyama I."/>
            <person name="Ito T."/>
            <person name="Fujiyama A."/>
            <person name="Inagaki F."/>
            <person name="Takami H."/>
        </authorList>
    </citation>
    <scope>NUCLEOTIDE SEQUENCE</scope>
    <source>
        <strain evidence="1">Expedition CK06-06</strain>
    </source>
</reference>
<evidence type="ECO:0000313" key="1">
    <source>
        <dbReference type="EMBL" id="GAH67684.1"/>
    </source>
</evidence>